<evidence type="ECO:0000313" key="4">
    <source>
        <dbReference type="Proteomes" id="UP001597192"/>
    </source>
</evidence>
<dbReference type="Gene3D" id="1.20.120.20">
    <property type="entry name" value="Apolipoprotein"/>
    <property type="match status" value="1"/>
</dbReference>
<gene>
    <name evidence="3" type="ORF">ACFQ47_00740</name>
</gene>
<evidence type="ECO:0000256" key="1">
    <source>
        <dbReference type="SAM" id="Coils"/>
    </source>
</evidence>
<dbReference type="CDD" id="cd13402">
    <property type="entry name" value="LT_TF-like"/>
    <property type="match status" value="1"/>
</dbReference>
<dbReference type="Gene3D" id="1.10.530.10">
    <property type="match status" value="1"/>
</dbReference>
<name>A0ABW4CN79_9LACO</name>
<feature type="coiled-coil region" evidence="1">
    <location>
        <begin position="247"/>
        <end position="274"/>
    </location>
</feature>
<dbReference type="Proteomes" id="UP001597192">
    <property type="component" value="Unassembled WGS sequence"/>
</dbReference>
<feature type="coiled-coil region" evidence="1">
    <location>
        <begin position="117"/>
        <end position="216"/>
    </location>
</feature>
<evidence type="ECO:0000256" key="2">
    <source>
        <dbReference type="SAM" id="MobiDB-lite"/>
    </source>
</evidence>
<organism evidence="3 4">
    <name type="scientific">Lacticaseibacillus yichunensis</name>
    <dbReference type="NCBI Taxonomy" id="2486015"/>
    <lineage>
        <taxon>Bacteria</taxon>
        <taxon>Bacillati</taxon>
        <taxon>Bacillota</taxon>
        <taxon>Bacilli</taxon>
        <taxon>Lactobacillales</taxon>
        <taxon>Lactobacillaceae</taxon>
        <taxon>Lacticaseibacillus</taxon>
    </lineage>
</organism>
<proteinExistence type="predicted"/>
<dbReference type="SUPFAM" id="SSF53955">
    <property type="entry name" value="Lysozyme-like"/>
    <property type="match status" value="1"/>
</dbReference>
<dbReference type="EMBL" id="JBHTOG010000003">
    <property type="protein sequence ID" value="MFD1431235.1"/>
    <property type="molecule type" value="Genomic_DNA"/>
</dbReference>
<evidence type="ECO:0000313" key="3">
    <source>
        <dbReference type="EMBL" id="MFD1431235.1"/>
    </source>
</evidence>
<dbReference type="InterPro" id="IPR023346">
    <property type="entry name" value="Lysozyme-like_dom_sf"/>
</dbReference>
<reference evidence="4" key="1">
    <citation type="journal article" date="2019" name="Int. J. Syst. Evol. Microbiol.">
        <title>The Global Catalogue of Microorganisms (GCM) 10K type strain sequencing project: providing services to taxonomists for standard genome sequencing and annotation.</title>
        <authorList>
            <consortium name="The Broad Institute Genomics Platform"/>
            <consortium name="The Broad Institute Genome Sequencing Center for Infectious Disease"/>
            <person name="Wu L."/>
            <person name="Ma J."/>
        </authorList>
    </citation>
    <scope>NUCLEOTIDE SEQUENCE [LARGE SCALE GENOMIC DNA]</scope>
    <source>
        <strain evidence="4">CCM 8947</strain>
    </source>
</reference>
<dbReference type="RefSeq" id="WP_125697286.1">
    <property type="nucleotide sequence ID" value="NZ_JBHTOG010000003.1"/>
</dbReference>
<comment type="caution">
    <text evidence="3">The sequence shown here is derived from an EMBL/GenBank/DDBJ whole genome shotgun (WGS) entry which is preliminary data.</text>
</comment>
<feature type="compositionally biased region" description="Low complexity" evidence="2">
    <location>
        <begin position="511"/>
        <end position="529"/>
    </location>
</feature>
<protein>
    <submittedName>
        <fullName evidence="3">Transglycosylase SLT domain-containing protein</fullName>
    </submittedName>
</protein>
<keyword evidence="1" id="KW-0175">Coiled coil</keyword>
<keyword evidence="4" id="KW-1185">Reference proteome</keyword>
<sequence>MDGIDIGDINTRFNIDLSGLREMTDKAVSLFEKMGVAAKQSGDKASEDVTKGLDISKGTNRLSVQLAKMSETFTSAFKQMQDTSRKGTAGVADVGVKNMSKMRTGASKEVDSLVRDINAKMEQARAAQLKMQSLNIRQASAKSSGDTGKVLQFDSQIASAQAQMQRYQNQAKDLAQSMSQEFDAVPASLQRIAVSMDDNEGKINQLQSKLKQLKVSYSEQLTPVSGDFTKGFTMGDSKQSLRTKEQIDKLQTSVNKLIAENDSLNLTYAKTEDRASALKSALSGVNTELTEEGVSARVAKSGLDSMNSSSDKGSGFFSKLRNGASGFFGIFNREAGRTTSGADNVSRSLGGISRQLSQVGASVFLYQILGQGLMSLVKWLWTAAETNSQFAGSFNQVRVNLLTAFYPIYTAVMPALNALMSGLAKVTGYLASFIATLFGTTYSAAKQGASGLQTQISKLNETASNSGVSKAASSAKQLADNTSDATKKAKDLQQSLASFDEINTLQKQSDTDSATTPSTSTPRDTTGPDFNAATANYGTPAWLSQLAKSIKDIADDLWEPIAAAWGKVGKRVVDAWNSALGETWGLIKSIGKSFLEVWDNGTGQKFIESLLILLADVLGIIGDIAKAFKDAWNDDGHGTRMIQTLFDAFNAVLSLLHEIAKAFRDAWNSGVGESIAKNILSIFTNINTTIENIAKRLQTAWDDHGVGEKLFSTILGMVNDIIGAINKASKATADWANSLDFEPLLQSVNNLIGALRPFAKNIWDGLEWGYENLLLPLSSFMITKVLPDFFDVLSAVLKVLTAVLNDIKPVVKWLFDSFLGPIAEWTGGSFHSIMQGVVTILTKLSEWISKHQKLVDAIVVSLAALLALRVASGWLSSATGILGKLVDKAVSLSGKEHVLRDFFKGITGVDKLEGAVGQLKKMWSIVSENWQDSSMFKALRSGPLAGATQSIKGAGGLGGLTTAGKVATGLAGAGVVLGAGWDIVSAIKEKNPTKKFEGFGSGAGTAIGGGLGLFFGGPLGAAIGSQIGGTIGKWAGDGAKKFTDGWNAVGKGKKPDDWLGGLGWSAKQMTKKLGDWWNDTNEANQNYNAEMIAKQKEANTKSKKNWDDFWGKVGKGLADTWSTAKKKTTDWGTDIHTWWSDTSASFGAKWNKFWGDTGDNLKHTWSAAKTNTSNLFGQISDNASSTWSGVKNNVSSLAGNAKDGALSAWNTLKTKSQPYFSDVKSTAKSAFTSVSSWAGSLGGSIGSGLSKGYNAVKQGAAKIANGITGIIGGAVNGVISGINWVLSKVGSGTRLSAWSIPSFEAGGRHKGGPAIVNDAPGDVYQEAYRLPDGRSGLFPAQRNLLLNLPAGTQIMPAQRVAQKMVSQVPHYAGGLFDFDFDFKMPDLSGLSNLFGDIASGVNSFVDGAVDTISKFVGNPKGLWTWVVEQYAGLTGKSGIGVSIASGAISKMAGGATAMLKKALSLFESADPVGSGVGRWRPDVKHALSMLGLSTSSSMVAKVLRQINTESGGNAKAMGGDDGLSDGNAMGLMQVKPGTFAAYELAGHGNIWNGFDNMLAGLNYAKHRYGSDLSFLGHGHGYADGGLINKDGLYRVGEHDLSEMVIPLTKPARAMELMQDALSVMKLGDYSMVTPDIANEPSLTSSLGKSGASVQTSGLSGLDAQTIGSLIAETISEILGGGKQSDTDMDVSMQVDSDVLGQIVIKAINKRIQKLGYNPIKL</sequence>
<accession>A0ABW4CN79</accession>
<feature type="region of interest" description="Disordered" evidence="2">
    <location>
        <begin position="506"/>
        <end position="531"/>
    </location>
</feature>